<comment type="caution">
    <text evidence="10">The sequence shown here is derived from an EMBL/GenBank/DDBJ whole genome shotgun (WGS) entry which is preliminary data.</text>
</comment>
<dbReference type="HOGENOM" id="CLU_000288_125_13_1"/>
<dbReference type="SUPFAM" id="SSF48452">
    <property type="entry name" value="TPR-like"/>
    <property type="match status" value="1"/>
</dbReference>
<dbReference type="PANTHER" id="PTHR48182">
    <property type="entry name" value="PROTEIN SERAC1"/>
    <property type="match status" value="1"/>
</dbReference>
<evidence type="ECO:0000256" key="5">
    <source>
        <dbReference type="ARBA" id="ARBA00023128"/>
    </source>
</evidence>
<keyword evidence="11" id="KW-1185">Reference proteome</keyword>
<dbReference type="Pfam" id="PF00931">
    <property type="entry name" value="NB-ARC"/>
    <property type="match status" value="1"/>
</dbReference>
<evidence type="ECO:0000256" key="3">
    <source>
        <dbReference type="ARBA" id="ARBA00004370"/>
    </source>
</evidence>
<organism evidence="10 11">
    <name type="scientific">Serendipita indica (strain DSM 11827)</name>
    <name type="common">Root endophyte fungus</name>
    <name type="synonym">Piriformospora indica</name>
    <dbReference type="NCBI Taxonomy" id="1109443"/>
    <lineage>
        <taxon>Eukaryota</taxon>
        <taxon>Fungi</taxon>
        <taxon>Dikarya</taxon>
        <taxon>Basidiomycota</taxon>
        <taxon>Agaricomycotina</taxon>
        <taxon>Agaricomycetes</taxon>
        <taxon>Sebacinales</taxon>
        <taxon>Serendipitaceae</taxon>
        <taxon>Serendipita</taxon>
    </lineage>
</organism>
<keyword evidence="5" id="KW-0496">Mitochondrion</keyword>
<dbReference type="InterPro" id="IPR027417">
    <property type="entry name" value="P-loop_NTPase"/>
</dbReference>
<dbReference type="InterPro" id="IPR029058">
    <property type="entry name" value="AB_hydrolase_fold"/>
</dbReference>
<feature type="domain" description="NB-ARC" evidence="9">
    <location>
        <begin position="377"/>
        <end position="514"/>
    </location>
</feature>
<keyword evidence="4" id="KW-0256">Endoplasmic reticulum</keyword>
<name>G4TAZ1_SERID</name>
<proteinExistence type="predicted"/>
<dbReference type="Pfam" id="PF13424">
    <property type="entry name" value="TPR_12"/>
    <property type="match status" value="1"/>
</dbReference>
<evidence type="ECO:0000313" key="11">
    <source>
        <dbReference type="Proteomes" id="UP000007148"/>
    </source>
</evidence>
<feature type="compositionally biased region" description="Polar residues" evidence="7">
    <location>
        <begin position="16"/>
        <end position="31"/>
    </location>
</feature>
<dbReference type="OrthoDB" id="5086500at2759"/>
<dbReference type="InterPro" id="IPR011990">
    <property type="entry name" value="TPR-like_helical_dom_sf"/>
</dbReference>
<dbReference type="Pfam" id="PF13374">
    <property type="entry name" value="TPR_10"/>
    <property type="match status" value="1"/>
</dbReference>
<evidence type="ECO:0000259" key="9">
    <source>
        <dbReference type="Pfam" id="PF00931"/>
    </source>
</evidence>
<dbReference type="eggNOG" id="KOG2029">
    <property type="taxonomic scope" value="Eukaryota"/>
</dbReference>
<comment type="subcellular location">
    <subcellularLocation>
        <location evidence="2">Endoplasmic reticulum</location>
    </subcellularLocation>
    <subcellularLocation>
        <location evidence="3">Membrane</location>
    </subcellularLocation>
    <subcellularLocation>
        <location evidence="1">Mitochondrion</location>
    </subcellularLocation>
</comment>
<dbReference type="GO" id="GO:0016020">
    <property type="term" value="C:membrane"/>
    <property type="evidence" value="ECO:0007669"/>
    <property type="project" value="UniProtKB-SubCell"/>
</dbReference>
<feature type="transmembrane region" description="Helical" evidence="8">
    <location>
        <begin position="933"/>
        <end position="950"/>
    </location>
</feature>
<evidence type="ECO:0000256" key="6">
    <source>
        <dbReference type="ARBA" id="ARBA00023136"/>
    </source>
</evidence>
<dbReference type="GO" id="GO:0043531">
    <property type="term" value="F:ADP binding"/>
    <property type="evidence" value="ECO:0007669"/>
    <property type="project" value="InterPro"/>
</dbReference>
<dbReference type="Proteomes" id="UP000007148">
    <property type="component" value="Unassembled WGS sequence"/>
</dbReference>
<evidence type="ECO:0000313" key="10">
    <source>
        <dbReference type="EMBL" id="CCA68484.1"/>
    </source>
</evidence>
<gene>
    <name evidence="10" type="ORF">PIIN_02348</name>
</gene>
<dbReference type="Gene3D" id="3.40.50.300">
    <property type="entry name" value="P-loop containing nucleotide triphosphate hydrolases"/>
    <property type="match status" value="1"/>
</dbReference>
<accession>G4TAZ1</accession>
<reference evidence="10 11" key="1">
    <citation type="journal article" date="2011" name="PLoS Pathog.">
        <title>Endophytic Life Strategies Decoded by Genome and Transcriptome Analyses of the Mutualistic Root Symbiont Piriformospora indica.</title>
        <authorList>
            <person name="Zuccaro A."/>
            <person name="Lahrmann U."/>
            <person name="Guldener U."/>
            <person name="Langen G."/>
            <person name="Pfiffi S."/>
            <person name="Biedenkopf D."/>
            <person name="Wong P."/>
            <person name="Samans B."/>
            <person name="Grimm C."/>
            <person name="Basiewicz M."/>
            <person name="Murat C."/>
            <person name="Martin F."/>
            <person name="Kogel K.H."/>
        </authorList>
    </citation>
    <scope>NUCLEOTIDE SEQUENCE [LARGE SCALE GENOMIC DNA]</scope>
    <source>
        <strain evidence="10 11">DSM 11827</strain>
    </source>
</reference>
<sequence length="985" mass="111232">MLLQARLRLTNLLRPSQSSLQNTEQSTQANPKNHGAVIKTPQSKKCNLGLLEIYSGTDPVADIVAIHGLQGHREKTWTSDDAISWLRDLLPTDIPNARILTYGYDADTRSKECVSTLTMRRHAKALAQALSRERKDAPRRPIVFVAHDLGGIILKWALVICHNQSLTSKGDLRDVLVSTHAILFFGTPHSGLDSTSVLEAINRLASAYMETTDIVLKDLQPNSAELENIQSLYLAASENISSIFFCAEYATSGIGNREDLNVSYHSATIPGDRNATTITLHANHRDLVRFASKEDDNYKTVHHHLKDYVDSASAAVQEKWITEDSCRSAAKREPVSLKLIMPKPCPPVSRSYIERKKIHSFITQKLRPDGSVKHQARCVLYGIGGSGKTQLATNWIREHESSFTRVIFVDASSQPQIEADLEQFARSLGREYSKMTWQDTVAYLDCKEKGWLLFIDNADSSDLNLHPYLPTTAHGSILITTRNTECVGYAPDGAIPVGGLEEKEAVDLLHKIANVSPTSDAGSIEIVRELGLLALAITQAGVYIRKTRRVDTYLESLQKHRDQLLRKQPDIGNEYTYSIYTAFDLSFHGLPAKSQDFLKICAFLHYSLIPIALFRQSMKSGYRTEKNMENSLPPECDQPVISALQKILGRAWDEVEFQEIVDPASRASFVDVSIDGLFYTVHPLLQMYIKDCIGKEESQRYARMTIQLILGAIRPPSDGSNVLHWQLLPHANKIPRSVQLEISSHALNFYWLYHSVGDWAACQELLEPLLSQSQQSYGKTDPLSMWLIGQLGNVLRSSGQLDKAEEVKQEVVALRQYINRNRGQYATVITSDIESIWYKCLQLQEAEQSERALLALRRDIFGQRHPKTLEASYNLSLTLYEFQKIDEAAKLLQETMELRAQVFGKDHPHTLKSKQLLKRIVLKQYLRYLDSPIAYFVCALPFIPIIRWWWRFQASNRERCGRASMFPITCLLCVAWKSSRFGDGS</sequence>
<dbReference type="InterPro" id="IPR052374">
    <property type="entry name" value="SERAC1"/>
</dbReference>
<dbReference type="SUPFAM" id="SSF52540">
    <property type="entry name" value="P-loop containing nucleoside triphosphate hydrolases"/>
    <property type="match status" value="1"/>
</dbReference>
<keyword evidence="8" id="KW-1133">Transmembrane helix</keyword>
<keyword evidence="8" id="KW-0812">Transmembrane</keyword>
<dbReference type="SUPFAM" id="SSF53474">
    <property type="entry name" value="alpha/beta-Hydrolases"/>
    <property type="match status" value="1"/>
</dbReference>
<protein>
    <submittedName>
        <fullName evidence="10">Related to tetratricopeptide repeat domain protein-Neosartorya fischeri</fullName>
    </submittedName>
</protein>
<dbReference type="GO" id="GO:0005739">
    <property type="term" value="C:mitochondrion"/>
    <property type="evidence" value="ECO:0007669"/>
    <property type="project" value="UniProtKB-SubCell"/>
</dbReference>
<dbReference type="InParanoid" id="G4TAZ1"/>
<dbReference type="EMBL" id="CAFZ01000034">
    <property type="protein sequence ID" value="CCA68484.1"/>
    <property type="molecule type" value="Genomic_DNA"/>
</dbReference>
<dbReference type="Gene3D" id="3.40.50.1820">
    <property type="entry name" value="alpha/beta hydrolase"/>
    <property type="match status" value="1"/>
</dbReference>
<dbReference type="AlphaFoldDB" id="G4TAZ1"/>
<evidence type="ECO:0000256" key="4">
    <source>
        <dbReference type="ARBA" id="ARBA00022824"/>
    </source>
</evidence>
<evidence type="ECO:0000256" key="2">
    <source>
        <dbReference type="ARBA" id="ARBA00004240"/>
    </source>
</evidence>
<keyword evidence="6 8" id="KW-0472">Membrane</keyword>
<dbReference type="PANTHER" id="PTHR48182:SF2">
    <property type="entry name" value="PROTEIN SERAC1"/>
    <property type="match status" value="1"/>
</dbReference>
<evidence type="ECO:0000256" key="7">
    <source>
        <dbReference type="SAM" id="MobiDB-lite"/>
    </source>
</evidence>
<evidence type="ECO:0000256" key="8">
    <source>
        <dbReference type="SAM" id="Phobius"/>
    </source>
</evidence>
<evidence type="ECO:0000256" key="1">
    <source>
        <dbReference type="ARBA" id="ARBA00004173"/>
    </source>
</evidence>
<dbReference type="InterPro" id="IPR002182">
    <property type="entry name" value="NB-ARC"/>
</dbReference>
<dbReference type="GO" id="GO:0005783">
    <property type="term" value="C:endoplasmic reticulum"/>
    <property type="evidence" value="ECO:0007669"/>
    <property type="project" value="UniProtKB-SubCell"/>
</dbReference>
<dbReference type="Gene3D" id="1.25.40.10">
    <property type="entry name" value="Tetratricopeptide repeat domain"/>
    <property type="match status" value="1"/>
</dbReference>
<feature type="region of interest" description="Disordered" evidence="7">
    <location>
        <begin position="16"/>
        <end position="38"/>
    </location>
</feature>